<feature type="domain" description="Peptidase M15A C-terminal" evidence="1">
    <location>
        <begin position="6"/>
        <end position="120"/>
    </location>
</feature>
<dbReference type="InterPro" id="IPR013230">
    <property type="entry name" value="Peptidase_M15A_C"/>
</dbReference>
<comment type="caution">
    <text evidence="2">The sequence shown here is derived from an EMBL/GenBank/DDBJ whole genome shotgun (WGS) entry which is preliminary data.</text>
</comment>
<sequence>MNLSENFTLSQLTVTQTGLPNDPDERQIVNLKRLCETILEPLREAIGKPIGINSGFRSPAVNRKIKGSVTSQHMAGEAADLSIAGMSTLDVVKLIIKLKLPFHQLINEGTTTGTTWVHVSVAPQGIKPKKEILNAFGAPGRMKYQRISIG</sequence>
<proteinExistence type="predicted"/>
<dbReference type="Pfam" id="PF08291">
    <property type="entry name" value="Peptidase_M15_3"/>
    <property type="match status" value="1"/>
</dbReference>
<protein>
    <submittedName>
        <fullName evidence="2">Peptidase M15</fullName>
    </submittedName>
</protein>
<dbReference type="AlphaFoldDB" id="A0A0F6IIR2"/>
<dbReference type="Proteomes" id="UP000012164">
    <property type="component" value="Unassembled WGS sequence"/>
</dbReference>
<dbReference type="Gene3D" id="3.30.1380.10">
    <property type="match status" value="1"/>
</dbReference>
<dbReference type="SUPFAM" id="SSF55166">
    <property type="entry name" value="Hedgehog/DD-peptidase"/>
    <property type="match status" value="1"/>
</dbReference>
<reference evidence="2 3" key="1">
    <citation type="submission" date="2013-01" db="EMBL/GenBank/DDBJ databases">
        <authorList>
            <person name="Harkins D.M."/>
            <person name="Durkin A.S."/>
            <person name="Brinkac L.M."/>
            <person name="Haft D.H."/>
            <person name="Selengut J.D."/>
            <person name="Sanka R."/>
            <person name="DePew J."/>
            <person name="Purushe J."/>
            <person name="Peacock S.J."/>
            <person name="Thaipadungpanit J."/>
            <person name="Wuthiekanun V.W."/>
            <person name="Day N.P."/>
            <person name="Vinetz J.M."/>
            <person name="Sutton G.G."/>
            <person name="Nierman W.C."/>
            <person name="Fouts D.E."/>
        </authorList>
    </citation>
    <scope>NUCLEOTIDE SEQUENCE [LARGE SCALE GENOMIC DNA]</scope>
    <source>
        <strain evidence="2 3">FPW1039</strain>
    </source>
</reference>
<dbReference type="EMBL" id="AKWR02000057">
    <property type="protein sequence ID" value="EMJ37937.1"/>
    <property type="molecule type" value="Genomic_DNA"/>
</dbReference>
<evidence type="ECO:0000313" key="2">
    <source>
        <dbReference type="EMBL" id="EMJ37937.1"/>
    </source>
</evidence>
<gene>
    <name evidence="2" type="ORF">LEP1GSC079_1839</name>
</gene>
<accession>A0A0F6IIR2</accession>
<evidence type="ECO:0000259" key="1">
    <source>
        <dbReference type="Pfam" id="PF08291"/>
    </source>
</evidence>
<name>A0A0F6IIR2_LEPIR</name>
<organism evidence="2 3">
    <name type="scientific">Leptospira interrogans str. FPW1039</name>
    <dbReference type="NCBI Taxonomy" id="1193040"/>
    <lineage>
        <taxon>Bacteria</taxon>
        <taxon>Pseudomonadati</taxon>
        <taxon>Spirochaetota</taxon>
        <taxon>Spirochaetia</taxon>
        <taxon>Leptospirales</taxon>
        <taxon>Leptospiraceae</taxon>
        <taxon>Leptospira</taxon>
    </lineage>
</organism>
<dbReference type="InterPro" id="IPR009045">
    <property type="entry name" value="Zn_M74/Hedgehog-like"/>
</dbReference>
<evidence type="ECO:0000313" key="3">
    <source>
        <dbReference type="Proteomes" id="UP000012164"/>
    </source>
</evidence>